<protein>
    <recommendedName>
        <fullName evidence="3">Acyl-CoA oxidase</fullName>
    </recommendedName>
</protein>
<dbReference type="Gene3D" id="1.20.140.10">
    <property type="entry name" value="Butyryl-CoA Dehydrogenase, subunit A, domain 3"/>
    <property type="match status" value="1"/>
</dbReference>
<accession>A0AAD4M4X8</accession>
<dbReference type="SUPFAM" id="SSF56645">
    <property type="entry name" value="Acyl-CoA dehydrogenase NM domain-like"/>
    <property type="match status" value="1"/>
</dbReference>
<dbReference type="EMBL" id="WTXG01000020">
    <property type="protein sequence ID" value="KAI0299981.1"/>
    <property type="molecule type" value="Genomic_DNA"/>
</dbReference>
<dbReference type="GO" id="GO:0005504">
    <property type="term" value="F:fatty acid binding"/>
    <property type="evidence" value="ECO:0007669"/>
    <property type="project" value="TreeGrafter"/>
</dbReference>
<dbReference type="GO" id="GO:0003997">
    <property type="term" value="F:acyl-CoA oxidase activity"/>
    <property type="evidence" value="ECO:0007669"/>
    <property type="project" value="InterPro"/>
</dbReference>
<dbReference type="InterPro" id="IPR036250">
    <property type="entry name" value="AcylCo_DH-like_C"/>
</dbReference>
<dbReference type="InterPro" id="IPR046373">
    <property type="entry name" value="Acyl-CoA_Oxase/DH_mid-dom_sf"/>
</dbReference>
<dbReference type="InterPro" id="IPR012258">
    <property type="entry name" value="Acyl-CoA_oxidase"/>
</dbReference>
<dbReference type="GO" id="GO:0005777">
    <property type="term" value="C:peroxisome"/>
    <property type="evidence" value="ECO:0007669"/>
    <property type="project" value="InterPro"/>
</dbReference>
<dbReference type="InterPro" id="IPR009100">
    <property type="entry name" value="AcylCoA_DH/oxidase_NM_dom_sf"/>
</dbReference>
<dbReference type="GO" id="GO:0055088">
    <property type="term" value="P:lipid homeostasis"/>
    <property type="evidence" value="ECO:0007669"/>
    <property type="project" value="TreeGrafter"/>
</dbReference>
<organism evidence="1 2">
    <name type="scientific">Multifurca ochricompacta</name>
    <dbReference type="NCBI Taxonomy" id="376703"/>
    <lineage>
        <taxon>Eukaryota</taxon>
        <taxon>Fungi</taxon>
        <taxon>Dikarya</taxon>
        <taxon>Basidiomycota</taxon>
        <taxon>Agaricomycotina</taxon>
        <taxon>Agaricomycetes</taxon>
        <taxon>Russulales</taxon>
        <taxon>Russulaceae</taxon>
        <taxon>Multifurca</taxon>
    </lineage>
</organism>
<dbReference type="SUPFAM" id="SSF47203">
    <property type="entry name" value="Acyl-CoA dehydrogenase C-terminal domain-like"/>
    <property type="match status" value="1"/>
</dbReference>
<dbReference type="Gene3D" id="2.40.110.10">
    <property type="entry name" value="Butyryl-CoA Dehydrogenase, subunit A, domain 2"/>
    <property type="match status" value="1"/>
</dbReference>
<dbReference type="GO" id="GO:0033540">
    <property type="term" value="P:fatty acid beta-oxidation using acyl-CoA oxidase"/>
    <property type="evidence" value="ECO:0007669"/>
    <property type="project" value="TreeGrafter"/>
</dbReference>
<name>A0AAD4M4X8_9AGAM</name>
<evidence type="ECO:0000313" key="2">
    <source>
        <dbReference type="Proteomes" id="UP001203297"/>
    </source>
</evidence>
<evidence type="ECO:0000313" key="1">
    <source>
        <dbReference type="EMBL" id="KAI0299981.1"/>
    </source>
</evidence>
<gene>
    <name evidence="1" type="ORF">B0F90DRAFT_1810521</name>
</gene>
<comment type="caution">
    <text evidence="1">The sequence shown here is derived from an EMBL/GenBank/DDBJ whole genome shotgun (WGS) entry which is preliminary data.</text>
</comment>
<evidence type="ECO:0008006" key="3">
    <source>
        <dbReference type="Google" id="ProtNLM"/>
    </source>
</evidence>
<sequence>MSSLSEQIASHPFFTADVSALPFDERIALSYQRAILILRTYNLTTDDVLNLTPKFWSMHLDPNIALDYGLFTILAAQINLTVGTLSRHVKSRPDLVPLVNALLKGDIIGLYLLSERGHGLDAINIETTAHQQEDGTTKFMPASNPTFGINKIALVMARLIIKGEDKGMRPSFGASPLDFSMTRFNKVKLPASALLSDSFEAPRDARAAWWDTLWRIPIGSFAVAGPCVSGLKHTAYVGGAYSLRRKVAPHGEKVPIFSFPTQQWSVLHSVASARILEAWYHEATHPIKHGLAVLVKATVIREAMECSHEMAERCGAQGTFDTNFIARHKADLNSVIIAEGDVLALCIRLWGELVLNRYTLPIPDAKESLLANHAHALLEEGRQILRRIPGGHRSEAAEYELLPESERAVIALGHACAFSAAKRAGVPQVLLELYECAAIRDDPAWFSEHAGLSREAQRVKEGAALRVAAPDIEKYLEDLNVKYAVRASIISDENWLPRWSACRSTLGMLRVASLVSHPALTAHACDVEKK</sequence>
<keyword evidence="2" id="KW-1185">Reference proteome</keyword>
<dbReference type="PANTHER" id="PTHR10909:SF382">
    <property type="entry name" value="ACYL-COENZYME A OXIDASE"/>
    <property type="match status" value="1"/>
</dbReference>
<proteinExistence type="predicted"/>
<dbReference type="GO" id="GO:0071949">
    <property type="term" value="F:FAD binding"/>
    <property type="evidence" value="ECO:0007669"/>
    <property type="project" value="InterPro"/>
</dbReference>
<dbReference type="AlphaFoldDB" id="A0AAD4M4X8"/>
<dbReference type="PANTHER" id="PTHR10909">
    <property type="entry name" value="ELECTRON TRANSPORT OXIDOREDUCTASE"/>
    <property type="match status" value="1"/>
</dbReference>
<reference evidence="1" key="1">
    <citation type="journal article" date="2022" name="New Phytol.">
        <title>Evolutionary transition to the ectomycorrhizal habit in the genomes of a hyperdiverse lineage of mushroom-forming fungi.</title>
        <authorList>
            <person name="Looney B."/>
            <person name="Miyauchi S."/>
            <person name="Morin E."/>
            <person name="Drula E."/>
            <person name="Courty P.E."/>
            <person name="Kohler A."/>
            <person name="Kuo A."/>
            <person name="LaButti K."/>
            <person name="Pangilinan J."/>
            <person name="Lipzen A."/>
            <person name="Riley R."/>
            <person name="Andreopoulos W."/>
            <person name="He G."/>
            <person name="Johnson J."/>
            <person name="Nolan M."/>
            <person name="Tritt A."/>
            <person name="Barry K.W."/>
            <person name="Grigoriev I.V."/>
            <person name="Nagy L.G."/>
            <person name="Hibbett D."/>
            <person name="Henrissat B."/>
            <person name="Matheny P.B."/>
            <person name="Labbe J."/>
            <person name="Martin F.M."/>
        </authorList>
    </citation>
    <scope>NUCLEOTIDE SEQUENCE</scope>
    <source>
        <strain evidence="1">BPL690</strain>
    </source>
</reference>
<dbReference type="Proteomes" id="UP001203297">
    <property type="component" value="Unassembled WGS sequence"/>
</dbReference>